<organism evidence="4">
    <name type="scientific">Timspurckia oligopyrenoides</name>
    <dbReference type="NCBI Taxonomy" id="708627"/>
    <lineage>
        <taxon>Eukaryota</taxon>
        <taxon>Rhodophyta</taxon>
        <taxon>Bangiophyceae</taxon>
        <taxon>Porphyridiales</taxon>
        <taxon>Porphyridiaceae</taxon>
        <taxon>Timspurckia</taxon>
    </lineage>
</organism>
<dbReference type="AlphaFoldDB" id="A0A7S0ZJ41"/>
<dbReference type="PROSITE" id="PS51719">
    <property type="entry name" value="G_SEPTIN"/>
    <property type="match status" value="1"/>
</dbReference>
<dbReference type="GO" id="GO:0005525">
    <property type="term" value="F:GTP binding"/>
    <property type="evidence" value="ECO:0007669"/>
    <property type="project" value="UniProtKB-KW"/>
</dbReference>
<sequence>MDPSDFPKLTGVRAGLMSRKSHDLMSKGEAITILCVGESGLGKSTLVNNLFSLDVEKSAAESVLPTLHMVEKEVKFLVDEVPFSLKLVDSPGFGDTLDIEYSFNTITHYLDDQFEKMLSDEMSVRRLEKTRTFAGVDVVLYFIAPHRLKGLDIALLKRLHHRASIIPVLAKADTMTEEERMEFKQVVKQNLATNGIEYFHEPLCVICSPSAVISKVNGAVVLGRDYEWGTAESELHSDLKELRSIIIGEGLEDLRSRKASLYEHYRQRKIIARNRSILGRVFKIGFNIALGTALVLFVQNGGLEMIAKQLEELNKKVANKKLIKNSDGKNSKRK</sequence>
<protein>
    <recommendedName>
        <fullName evidence="3">Septin-type G domain-containing protein</fullName>
    </recommendedName>
</protein>
<dbReference type="Pfam" id="PF00735">
    <property type="entry name" value="Septin"/>
    <property type="match status" value="1"/>
</dbReference>
<accession>A0A7S0ZJ41</accession>
<name>A0A7S0ZJ41_9RHOD</name>
<evidence type="ECO:0000256" key="1">
    <source>
        <dbReference type="RuleBase" id="RU004560"/>
    </source>
</evidence>
<dbReference type="SUPFAM" id="SSF52540">
    <property type="entry name" value="P-loop containing nucleoside triphosphate hydrolases"/>
    <property type="match status" value="1"/>
</dbReference>
<keyword evidence="2" id="KW-0472">Membrane</keyword>
<keyword evidence="2" id="KW-0812">Transmembrane</keyword>
<dbReference type="InterPro" id="IPR027417">
    <property type="entry name" value="P-loop_NTPase"/>
</dbReference>
<reference evidence="4" key="1">
    <citation type="submission" date="2021-01" db="EMBL/GenBank/DDBJ databases">
        <authorList>
            <person name="Corre E."/>
            <person name="Pelletier E."/>
            <person name="Niang G."/>
            <person name="Scheremetjew M."/>
            <person name="Finn R."/>
            <person name="Kale V."/>
            <person name="Holt S."/>
            <person name="Cochrane G."/>
            <person name="Meng A."/>
            <person name="Brown T."/>
            <person name="Cohen L."/>
        </authorList>
    </citation>
    <scope>NUCLEOTIDE SEQUENCE</scope>
    <source>
        <strain evidence="4">CCMP3278</strain>
    </source>
</reference>
<comment type="similarity">
    <text evidence="1">Belongs to the TRAFAC class TrmE-Era-EngA-EngB-Septin-like GTPase superfamily. Septin GTPase family.</text>
</comment>
<dbReference type="Gene3D" id="3.40.50.300">
    <property type="entry name" value="P-loop containing nucleotide triphosphate hydrolases"/>
    <property type="match status" value="1"/>
</dbReference>
<keyword evidence="2" id="KW-1133">Transmembrane helix</keyword>
<evidence type="ECO:0000256" key="2">
    <source>
        <dbReference type="SAM" id="Phobius"/>
    </source>
</evidence>
<evidence type="ECO:0000259" key="3">
    <source>
        <dbReference type="PROSITE" id="PS51719"/>
    </source>
</evidence>
<keyword evidence="1" id="KW-0547">Nucleotide-binding</keyword>
<gene>
    <name evidence="4" type="ORF">TOLI1172_LOCUS7592</name>
</gene>
<feature type="transmembrane region" description="Helical" evidence="2">
    <location>
        <begin position="277"/>
        <end position="298"/>
    </location>
</feature>
<evidence type="ECO:0000313" key="4">
    <source>
        <dbReference type="EMBL" id="CAD8823196.1"/>
    </source>
</evidence>
<dbReference type="PANTHER" id="PTHR18884">
    <property type="entry name" value="SEPTIN"/>
    <property type="match status" value="1"/>
</dbReference>
<dbReference type="InterPro" id="IPR030379">
    <property type="entry name" value="G_SEPTIN_dom"/>
</dbReference>
<keyword evidence="1" id="KW-0342">GTP-binding</keyword>
<feature type="domain" description="Septin-type G" evidence="3">
    <location>
        <begin position="27"/>
        <end position="272"/>
    </location>
</feature>
<proteinExistence type="inferred from homology"/>
<dbReference type="EMBL" id="HBFP01010569">
    <property type="protein sequence ID" value="CAD8823196.1"/>
    <property type="molecule type" value="Transcribed_RNA"/>
</dbReference>